<evidence type="ECO:0000313" key="2">
    <source>
        <dbReference type="EMBL" id="QGA27885.1"/>
    </source>
</evidence>
<dbReference type="AlphaFoldDB" id="A0A5Q0QDI0"/>
<gene>
    <name evidence="2" type="ORF">GFH32_16825</name>
</gene>
<protein>
    <recommendedName>
        <fullName evidence="1">Peptidase S24/S26A/S26B/S26C domain-containing protein</fullName>
    </recommendedName>
</protein>
<feature type="domain" description="Peptidase S24/S26A/S26B/S26C" evidence="1">
    <location>
        <begin position="20"/>
        <end position="91"/>
    </location>
</feature>
<keyword evidence="3" id="KW-1185">Reference proteome</keyword>
<proteinExistence type="predicted"/>
<accession>A0A5Q0QDI0</accession>
<dbReference type="Pfam" id="PF00717">
    <property type="entry name" value="Peptidase_S24"/>
    <property type="match status" value="1"/>
</dbReference>
<evidence type="ECO:0000259" key="1">
    <source>
        <dbReference type="Pfam" id="PF00717"/>
    </source>
</evidence>
<organism evidence="2 3">
    <name type="scientific">Sphingobacterium zhuxiongii</name>
    <dbReference type="NCBI Taxonomy" id="2662364"/>
    <lineage>
        <taxon>Bacteria</taxon>
        <taxon>Pseudomonadati</taxon>
        <taxon>Bacteroidota</taxon>
        <taxon>Sphingobacteriia</taxon>
        <taxon>Sphingobacteriales</taxon>
        <taxon>Sphingobacteriaceae</taxon>
        <taxon>Sphingobacterium</taxon>
    </lineage>
</organism>
<evidence type="ECO:0000313" key="3">
    <source>
        <dbReference type="Proteomes" id="UP000326921"/>
    </source>
</evidence>
<dbReference type="Gene3D" id="2.10.109.10">
    <property type="entry name" value="Umud Fragment, subunit A"/>
    <property type="match status" value="1"/>
</dbReference>
<reference evidence="2 3" key="1">
    <citation type="submission" date="2019-10" db="EMBL/GenBank/DDBJ databases">
        <authorList>
            <person name="Dong K."/>
        </authorList>
    </citation>
    <scope>NUCLEOTIDE SEQUENCE [LARGE SCALE GENOMIC DNA]</scope>
    <source>
        <strain evidence="3">dk4302</strain>
    </source>
</reference>
<dbReference type="InterPro" id="IPR015927">
    <property type="entry name" value="Peptidase_S24_S26A/B/C"/>
</dbReference>
<dbReference type="RefSeq" id="WP_153512712.1">
    <property type="nucleotide sequence ID" value="NZ_CP045652.1"/>
</dbReference>
<name>A0A5Q0QDI0_9SPHI</name>
<dbReference type="CDD" id="cd06462">
    <property type="entry name" value="Peptidase_S24_S26"/>
    <property type="match status" value="1"/>
</dbReference>
<dbReference type="KEGG" id="sphe:GFH32_16825"/>
<dbReference type="SUPFAM" id="SSF51306">
    <property type="entry name" value="LexA/Signal peptidase"/>
    <property type="match status" value="1"/>
</dbReference>
<dbReference type="EMBL" id="CP045652">
    <property type="protein sequence ID" value="QGA27885.1"/>
    <property type="molecule type" value="Genomic_DNA"/>
</dbReference>
<dbReference type="InterPro" id="IPR036286">
    <property type="entry name" value="LexA/Signal_pep-like_sf"/>
</dbReference>
<dbReference type="Proteomes" id="UP000326921">
    <property type="component" value="Chromosome"/>
</dbReference>
<sequence length="148" mass="17038">MEPSLTLDNRSFFEGLEDIIREGKSVQFRLKGRSMEPFIQDGSQIRVSPVKFEDTRLGDVVLARWRGNWILHRILFKNKDFMYLIGDGNLVQIEKVGRNDLVATLTSVQEKDSKITSQNFGAKVLALVWFLARPLRLVVSKIKNLMRS</sequence>